<dbReference type="Pfam" id="PF13377">
    <property type="entry name" value="Peripla_BP_3"/>
    <property type="match status" value="1"/>
</dbReference>
<evidence type="ECO:0000256" key="2">
    <source>
        <dbReference type="ARBA" id="ARBA00023125"/>
    </source>
</evidence>
<dbReference type="SUPFAM" id="SSF47413">
    <property type="entry name" value="lambda repressor-like DNA-binding domains"/>
    <property type="match status" value="1"/>
</dbReference>
<dbReference type="GO" id="GO:0003677">
    <property type="term" value="F:DNA binding"/>
    <property type="evidence" value="ECO:0007669"/>
    <property type="project" value="UniProtKB-KW"/>
</dbReference>
<name>A0ABP8DY84_9MICO</name>
<keyword evidence="6" id="KW-1185">Reference proteome</keyword>
<proteinExistence type="predicted"/>
<keyword evidence="2 5" id="KW-0238">DNA-binding</keyword>
<dbReference type="InterPro" id="IPR000843">
    <property type="entry name" value="HTH_LacI"/>
</dbReference>
<comment type="caution">
    <text evidence="5">The sequence shown here is derived from an EMBL/GenBank/DDBJ whole genome shotgun (WGS) entry which is preliminary data.</text>
</comment>
<dbReference type="EMBL" id="BAABAU010000001">
    <property type="protein sequence ID" value="GAA4264929.1"/>
    <property type="molecule type" value="Genomic_DNA"/>
</dbReference>
<reference evidence="6" key="1">
    <citation type="journal article" date="2019" name="Int. J. Syst. Evol. Microbiol.">
        <title>The Global Catalogue of Microorganisms (GCM) 10K type strain sequencing project: providing services to taxonomists for standard genome sequencing and annotation.</title>
        <authorList>
            <consortium name="The Broad Institute Genomics Platform"/>
            <consortium name="The Broad Institute Genome Sequencing Center for Infectious Disease"/>
            <person name="Wu L."/>
            <person name="Ma J."/>
        </authorList>
    </citation>
    <scope>NUCLEOTIDE SEQUENCE [LARGE SCALE GENOMIC DNA]</scope>
    <source>
        <strain evidence="6">JCM 17442</strain>
    </source>
</reference>
<dbReference type="CDD" id="cd01392">
    <property type="entry name" value="HTH_LacI"/>
    <property type="match status" value="1"/>
</dbReference>
<sequence>MSPQRPTLEVVARAAGTSVPTVSKVLRGGTDVSAATRRSVLEAVAATGYRQRAGDASRARGRAVPELVDLVLTAVDNAWATRALSGIEQTATDAGTGVVLTIARDDDWVTRLLRRRSEGAVIVGVGPSTAQLAGLAAAGVPVVLVDPVVRPPDDVPSVGSTNWEGGRSAGEHLAALGHTRIGMVDAGPGTLYNAARVDGFRSALAAAGLDLPPSRLVHAGWSRTEARDGVLPLLRAPDRPTAFFASSEGMAFGVYDAATETGLRIPQDLSVVGFDDLPDAQWASPPMTTVQQPTAEMGSVALRILLDLVEDARTGLARPRRTTRIELATHFVVRGSTAAPPSG</sequence>
<dbReference type="InterPro" id="IPR010982">
    <property type="entry name" value="Lambda_DNA-bd_dom_sf"/>
</dbReference>
<dbReference type="Proteomes" id="UP001501594">
    <property type="component" value="Unassembled WGS sequence"/>
</dbReference>
<gene>
    <name evidence="5" type="ORF">GCM10022256_05410</name>
</gene>
<evidence type="ECO:0000313" key="5">
    <source>
        <dbReference type="EMBL" id="GAA4264929.1"/>
    </source>
</evidence>
<dbReference type="Pfam" id="PF00356">
    <property type="entry name" value="LacI"/>
    <property type="match status" value="1"/>
</dbReference>
<dbReference type="InterPro" id="IPR028082">
    <property type="entry name" value="Peripla_BP_I"/>
</dbReference>
<feature type="domain" description="HTH lacI-type" evidence="4">
    <location>
        <begin position="6"/>
        <end position="60"/>
    </location>
</feature>
<dbReference type="PROSITE" id="PS50932">
    <property type="entry name" value="HTH_LACI_2"/>
    <property type="match status" value="1"/>
</dbReference>
<keyword evidence="3" id="KW-0804">Transcription</keyword>
<keyword evidence="1" id="KW-0805">Transcription regulation</keyword>
<evidence type="ECO:0000256" key="1">
    <source>
        <dbReference type="ARBA" id="ARBA00023015"/>
    </source>
</evidence>
<organism evidence="5 6">
    <name type="scientific">Frondihabitans peucedani</name>
    <dbReference type="NCBI Taxonomy" id="598626"/>
    <lineage>
        <taxon>Bacteria</taxon>
        <taxon>Bacillati</taxon>
        <taxon>Actinomycetota</taxon>
        <taxon>Actinomycetes</taxon>
        <taxon>Micrococcales</taxon>
        <taxon>Microbacteriaceae</taxon>
        <taxon>Frondihabitans</taxon>
    </lineage>
</organism>
<dbReference type="SUPFAM" id="SSF53822">
    <property type="entry name" value="Periplasmic binding protein-like I"/>
    <property type="match status" value="1"/>
</dbReference>
<protein>
    <submittedName>
        <fullName evidence="5">LacI family DNA-binding transcriptional regulator</fullName>
    </submittedName>
</protein>
<dbReference type="PANTHER" id="PTHR30146:SF153">
    <property type="entry name" value="LACTOSE OPERON REPRESSOR"/>
    <property type="match status" value="1"/>
</dbReference>
<dbReference type="Gene3D" id="1.10.260.40">
    <property type="entry name" value="lambda repressor-like DNA-binding domains"/>
    <property type="match status" value="1"/>
</dbReference>
<dbReference type="SMART" id="SM00354">
    <property type="entry name" value="HTH_LACI"/>
    <property type="match status" value="1"/>
</dbReference>
<evidence type="ECO:0000256" key="3">
    <source>
        <dbReference type="ARBA" id="ARBA00023163"/>
    </source>
</evidence>
<accession>A0ABP8DY84</accession>
<evidence type="ECO:0000313" key="6">
    <source>
        <dbReference type="Proteomes" id="UP001501594"/>
    </source>
</evidence>
<dbReference type="Gene3D" id="3.40.50.2300">
    <property type="match status" value="2"/>
</dbReference>
<dbReference type="RefSeq" id="WP_344793496.1">
    <property type="nucleotide sequence ID" value="NZ_BAABAU010000001.1"/>
</dbReference>
<evidence type="ECO:0000259" key="4">
    <source>
        <dbReference type="PROSITE" id="PS50932"/>
    </source>
</evidence>
<dbReference type="PANTHER" id="PTHR30146">
    <property type="entry name" value="LACI-RELATED TRANSCRIPTIONAL REPRESSOR"/>
    <property type="match status" value="1"/>
</dbReference>
<dbReference type="InterPro" id="IPR046335">
    <property type="entry name" value="LacI/GalR-like_sensor"/>
</dbReference>